<comment type="caution">
    <text evidence="2">The sequence shown here is derived from an EMBL/GenBank/DDBJ whole genome shotgun (WGS) entry which is preliminary data.</text>
</comment>
<dbReference type="EMBL" id="JAVHNR010000007">
    <property type="protein sequence ID" value="KAK6337073.1"/>
    <property type="molecule type" value="Genomic_DNA"/>
</dbReference>
<evidence type="ECO:0000313" key="2">
    <source>
        <dbReference type="EMBL" id="KAK6337073.1"/>
    </source>
</evidence>
<gene>
    <name evidence="2" type="ORF">TWF718_009859</name>
</gene>
<reference evidence="2 3" key="1">
    <citation type="submission" date="2019-10" db="EMBL/GenBank/DDBJ databases">
        <authorList>
            <person name="Palmer J.M."/>
        </authorList>
    </citation>
    <scope>NUCLEOTIDE SEQUENCE [LARGE SCALE GENOMIC DNA]</scope>
    <source>
        <strain evidence="2 3">TWF718</strain>
    </source>
</reference>
<accession>A0AAN8MUB8</accession>
<feature type="region of interest" description="Disordered" evidence="1">
    <location>
        <begin position="462"/>
        <end position="487"/>
    </location>
</feature>
<protein>
    <recommendedName>
        <fullName evidence="4">C2H2-type domain-containing protein</fullName>
    </recommendedName>
</protein>
<dbReference type="AlphaFoldDB" id="A0AAN8MUB8"/>
<evidence type="ECO:0008006" key="4">
    <source>
        <dbReference type="Google" id="ProtNLM"/>
    </source>
</evidence>
<organism evidence="2 3">
    <name type="scientific">Orbilia javanica</name>
    <dbReference type="NCBI Taxonomy" id="47235"/>
    <lineage>
        <taxon>Eukaryota</taxon>
        <taxon>Fungi</taxon>
        <taxon>Dikarya</taxon>
        <taxon>Ascomycota</taxon>
        <taxon>Pezizomycotina</taxon>
        <taxon>Orbiliomycetes</taxon>
        <taxon>Orbiliales</taxon>
        <taxon>Orbiliaceae</taxon>
        <taxon>Orbilia</taxon>
    </lineage>
</organism>
<name>A0AAN8MUB8_9PEZI</name>
<feature type="compositionally biased region" description="Polar residues" evidence="1">
    <location>
        <begin position="462"/>
        <end position="471"/>
    </location>
</feature>
<keyword evidence="3" id="KW-1185">Reference proteome</keyword>
<sequence>MPFVCLSELCVDPLPFFASFHIWKEHMISEHSEDWPQTVHSTAWCCDIGGCNEKIFYERAEFESHIREKPNRNYSENQISALAIRKERSIIRDAAICPLCEAKVGGGRAIEDHIGGHLHYLAHLCIPGATISFNEPHSEIQSTAEQTKGSSRAGSIYDPFTGAEKEEISFHDEDKTPKDSSGAADTYYSPPQWANQIAPVDRYYFMTRNYDPLADKLLQNIAENRLSSAEKVVKKLDPPSKSHSSTPKYDIACPFGNGDIVRSGINQLDLAGIRKHLSEERFRGLPPPELQQSNTWEEIFKICNPGWAPNTIYPSCYDSEDGGEGGGSDTGKKNAPKIKPLAEPLATEGIIRLACPFSKGDPAKFQRCNRIHKQNLPGIKEHLRQEHFDSELPREILAAKSWSDIFSLCNPERPPEVLCPTSGKEEHTIFPTSSGPWDEKVLESVLSRMVDTSTSQVAAETFPNHQHSSGHPTAFNHGDESSQSALPPSSIVGACSLNKGFASTASGLSAVDESVVLQDRDLSLPAKHSEAVPHSPVRHRRLADTTWDEPLENCAGGDEAVTSIESIYNAITSSTRLTDDEEYTLPREPQLESIGLKAEEMNCVEPWKHDAKNPSIRSLMNPIQLLSPQTTPEPKKYLIIVYRDLGSRGFFDASPETLGFDTIEELQALFEPWLSLEFKDLPFSWATMRFYTSLTNSYLESSRQVMEIAETVLKNSKSSRVPLFLERRPSL</sequence>
<dbReference type="Proteomes" id="UP001313282">
    <property type="component" value="Unassembled WGS sequence"/>
</dbReference>
<proteinExistence type="predicted"/>
<evidence type="ECO:0000313" key="3">
    <source>
        <dbReference type="Proteomes" id="UP001313282"/>
    </source>
</evidence>
<evidence type="ECO:0000256" key="1">
    <source>
        <dbReference type="SAM" id="MobiDB-lite"/>
    </source>
</evidence>